<feature type="transmembrane region" description="Helical" evidence="4">
    <location>
        <begin position="109"/>
        <end position="133"/>
    </location>
</feature>
<evidence type="ECO:0000313" key="6">
    <source>
        <dbReference type="EMBL" id="GGG37427.1"/>
    </source>
</evidence>
<comment type="caution">
    <text evidence="6">The sequence shown here is derived from an EMBL/GenBank/DDBJ whole genome shotgun (WGS) entry which is preliminary data.</text>
</comment>
<evidence type="ECO:0000256" key="2">
    <source>
        <dbReference type="ARBA" id="ARBA00022989"/>
    </source>
</evidence>
<dbReference type="PANTHER" id="PTHR11360">
    <property type="entry name" value="MONOCARBOXYLATE TRANSPORTER"/>
    <property type="match status" value="1"/>
</dbReference>
<evidence type="ECO:0000259" key="5">
    <source>
        <dbReference type="PROSITE" id="PS50850"/>
    </source>
</evidence>
<evidence type="ECO:0000256" key="4">
    <source>
        <dbReference type="SAM" id="Phobius"/>
    </source>
</evidence>
<sequence length="431" mass="42487">MGSEAATPPPPVPARVLLAVALGAVVMAASMGARQSFGLFLGPLAALPGLSLSLAAFAFALHNLSWGLAQPFAGAAADRFGAPLVTAVGAALYAAGLLAVVLAPGPAAALLGLGVLVGLGLACTSFGTVIPAAGRAVPPGRRSAVMGLAGAVGAAGAVAVVPLAQASLDRSGAGTGLLVLAALVLASAPFGLALRAGGRRSGAAASVRGPAPAPPALSAVLGAASRHAGFRMLTLGFFACGFQLAFIGIHLPEHVVRCGIPAAVGAAALALISVANVAGSWLCGLAGSRWRPQRVLAWLYLARAGLIVALIALPPSPAVVLLFAAGMGVIWLGTVPLTSALIDRMLGARHLGTQFGLCFLSHQIGSFLGAALGGYLLEATGSYTPVWVLTAAVGVVAAVLHLLINDAHASPARARAAARGEARGGRAPRFD</sequence>
<keyword evidence="1 4" id="KW-0812">Transmembrane</keyword>
<feature type="transmembrane region" description="Helical" evidence="4">
    <location>
        <begin position="383"/>
        <end position="404"/>
    </location>
</feature>
<dbReference type="Proteomes" id="UP000597507">
    <property type="component" value="Unassembled WGS sequence"/>
</dbReference>
<name>A0A8J3EBI4_9PROT</name>
<feature type="transmembrane region" description="Helical" evidence="4">
    <location>
        <begin position="354"/>
        <end position="377"/>
    </location>
</feature>
<dbReference type="GO" id="GO:0022857">
    <property type="term" value="F:transmembrane transporter activity"/>
    <property type="evidence" value="ECO:0007669"/>
    <property type="project" value="InterPro"/>
</dbReference>
<gene>
    <name evidence="6" type="ORF">GCM10010964_26610</name>
</gene>
<dbReference type="InterPro" id="IPR020846">
    <property type="entry name" value="MFS_dom"/>
</dbReference>
<dbReference type="AlphaFoldDB" id="A0A8J3EBI4"/>
<feature type="transmembrane region" description="Helical" evidence="4">
    <location>
        <begin position="39"/>
        <end position="61"/>
    </location>
</feature>
<dbReference type="EMBL" id="BMKS01000007">
    <property type="protein sequence ID" value="GGG37427.1"/>
    <property type="molecule type" value="Genomic_DNA"/>
</dbReference>
<feature type="transmembrane region" description="Helical" evidence="4">
    <location>
        <begin position="232"/>
        <end position="251"/>
    </location>
</feature>
<proteinExistence type="predicted"/>
<feature type="transmembrane region" description="Helical" evidence="4">
    <location>
        <begin position="12"/>
        <end position="33"/>
    </location>
</feature>
<accession>A0A8J3EBI4</accession>
<dbReference type="SUPFAM" id="SSF103473">
    <property type="entry name" value="MFS general substrate transporter"/>
    <property type="match status" value="1"/>
</dbReference>
<feature type="transmembrane region" description="Helical" evidence="4">
    <location>
        <begin position="145"/>
        <end position="164"/>
    </location>
</feature>
<evidence type="ECO:0000256" key="3">
    <source>
        <dbReference type="ARBA" id="ARBA00023136"/>
    </source>
</evidence>
<evidence type="ECO:0000313" key="7">
    <source>
        <dbReference type="Proteomes" id="UP000597507"/>
    </source>
</evidence>
<dbReference type="PROSITE" id="PS50850">
    <property type="entry name" value="MFS"/>
    <property type="match status" value="1"/>
</dbReference>
<reference evidence="6 7" key="1">
    <citation type="journal article" date="2014" name="Int. J. Syst. Evol. Microbiol.">
        <title>Complete genome sequence of Corynebacterium casei LMG S-19264T (=DSM 44701T), isolated from a smear-ripened cheese.</title>
        <authorList>
            <consortium name="US DOE Joint Genome Institute (JGI-PGF)"/>
            <person name="Walter F."/>
            <person name="Albersmeier A."/>
            <person name="Kalinowski J."/>
            <person name="Ruckert C."/>
        </authorList>
    </citation>
    <scope>NUCLEOTIDE SEQUENCE [LARGE SCALE GENOMIC DNA]</scope>
    <source>
        <strain evidence="6 7">CGMCC 1.16330</strain>
    </source>
</reference>
<feature type="transmembrane region" description="Helical" evidence="4">
    <location>
        <begin position="319"/>
        <end position="342"/>
    </location>
</feature>
<feature type="domain" description="Major facilitator superfamily (MFS) profile" evidence="5">
    <location>
        <begin position="16"/>
        <end position="409"/>
    </location>
</feature>
<dbReference type="Pfam" id="PF07690">
    <property type="entry name" value="MFS_1"/>
    <property type="match status" value="1"/>
</dbReference>
<keyword evidence="3 4" id="KW-0472">Membrane</keyword>
<feature type="transmembrane region" description="Helical" evidence="4">
    <location>
        <begin position="176"/>
        <end position="194"/>
    </location>
</feature>
<dbReference type="Gene3D" id="1.20.1250.20">
    <property type="entry name" value="MFS general substrate transporter like domains"/>
    <property type="match status" value="2"/>
</dbReference>
<organism evidence="6 7">
    <name type="scientific">Caldovatus sediminis</name>
    <dbReference type="NCBI Taxonomy" id="2041189"/>
    <lineage>
        <taxon>Bacteria</taxon>
        <taxon>Pseudomonadati</taxon>
        <taxon>Pseudomonadota</taxon>
        <taxon>Alphaproteobacteria</taxon>
        <taxon>Acetobacterales</taxon>
        <taxon>Roseomonadaceae</taxon>
        <taxon>Caldovatus</taxon>
    </lineage>
</organism>
<dbReference type="InterPro" id="IPR036259">
    <property type="entry name" value="MFS_trans_sf"/>
</dbReference>
<dbReference type="InterPro" id="IPR011701">
    <property type="entry name" value="MFS"/>
</dbReference>
<feature type="transmembrane region" description="Helical" evidence="4">
    <location>
        <begin position="263"/>
        <end position="283"/>
    </location>
</feature>
<dbReference type="RefSeq" id="WP_188900969.1">
    <property type="nucleotide sequence ID" value="NZ_BMKS01000007.1"/>
</dbReference>
<feature type="transmembrane region" description="Helical" evidence="4">
    <location>
        <begin position="295"/>
        <end position="313"/>
    </location>
</feature>
<dbReference type="InterPro" id="IPR050327">
    <property type="entry name" value="Proton-linked_MCT"/>
</dbReference>
<keyword evidence="7" id="KW-1185">Reference proteome</keyword>
<dbReference type="PANTHER" id="PTHR11360:SF284">
    <property type="entry name" value="EG:103B4.3 PROTEIN-RELATED"/>
    <property type="match status" value="1"/>
</dbReference>
<feature type="transmembrane region" description="Helical" evidence="4">
    <location>
        <begin position="82"/>
        <end position="103"/>
    </location>
</feature>
<protein>
    <submittedName>
        <fullName evidence="6">MFS transporter</fullName>
    </submittedName>
</protein>
<keyword evidence="2 4" id="KW-1133">Transmembrane helix</keyword>
<evidence type="ECO:0000256" key="1">
    <source>
        <dbReference type="ARBA" id="ARBA00022692"/>
    </source>
</evidence>